<dbReference type="CDD" id="cd13585">
    <property type="entry name" value="PBP2_TMBP_like"/>
    <property type="match status" value="1"/>
</dbReference>
<dbReference type="Gene3D" id="3.40.190.10">
    <property type="entry name" value="Periplasmic binding protein-like II"/>
    <property type="match status" value="2"/>
</dbReference>
<dbReference type="PANTHER" id="PTHR30061">
    <property type="entry name" value="MALTOSE-BINDING PERIPLASMIC PROTEIN"/>
    <property type="match status" value="1"/>
</dbReference>
<dbReference type="InterPro" id="IPR006059">
    <property type="entry name" value="SBP"/>
</dbReference>
<dbReference type="PANTHER" id="PTHR30061:SF50">
    <property type="entry name" value="MALTOSE_MALTODEXTRIN-BINDING PERIPLASMIC PROTEIN"/>
    <property type="match status" value="1"/>
</dbReference>
<dbReference type="SUPFAM" id="SSF53850">
    <property type="entry name" value="Periplasmic binding protein-like II"/>
    <property type="match status" value="1"/>
</dbReference>
<comment type="similarity">
    <text evidence="1">Belongs to the bacterial solute-binding protein 1 family.</text>
</comment>
<proteinExistence type="inferred from homology"/>
<organism evidence="5 6">
    <name type="scientific">Microlunatus antarcticus</name>
    <dbReference type="NCBI Taxonomy" id="53388"/>
    <lineage>
        <taxon>Bacteria</taxon>
        <taxon>Bacillati</taxon>
        <taxon>Actinomycetota</taxon>
        <taxon>Actinomycetes</taxon>
        <taxon>Propionibacteriales</taxon>
        <taxon>Propionibacteriaceae</taxon>
        <taxon>Microlunatus</taxon>
    </lineage>
</organism>
<name>A0A7W5JYT0_9ACTN</name>
<keyword evidence="2" id="KW-0813">Transport</keyword>
<dbReference type="GO" id="GO:1901982">
    <property type="term" value="F:maltose binding"/>
    <property type="evidence" value="ECO:0007669"/>
    <property type="project" value="TreeGrafter"/>
</dbReference>
<keyword evidence="3 4" id="KW-0732">Signal</keyword>
<feature type="signal peptide" evidence="4">
    <location>
        <begin position="1"/>
        <end position="23"/>
    </location>
</feature>
<dbReference type="RefSeq" id="WP_183342055.1">
    <property type="nucleotide sequence ID" value="NZ_JACHZG010000003.1"/>
</dbReference>
<dbReference type="PROSITE" id="PS51257">
    <property type="entry name" value="PROKAR_LIPOPROTEIN"/>
    <property type="match status" value="1"/>
</dbReference>
<dbReference type="GO" id="GO:0055052">
    <property type="term" value="C:ATP-binding cassette (ABC) transporter complex, substrate-binding subunit-containing"/>
    <property type="evidence" value="ECO:0007669"/>
    <property type="project" value="TreeGrafter"/>
</dbReference>
<accession>A0A7W5JYT0</accession>
<feature type="chain" id="PRO_5038952704" evidence="4">
    <location>
        <begin position="24"/>
        <end position="434"/>
    </location>
</feature>
<keyword evidence="6" id="KW-1185">Reference proteome</keyword>
<dbReference type="GO" id="GO:0015768">
    <property type="term" value="P:maltose transport"/>
    <property type="evidence" value="ECO:0007669"/>
    <property type="project" value="TreeGrafter"/>
</dbReference>
<evidence type="ECO:0000313" key="5">
    <source>
        <dbReference type="EMBL" id="MBB3328799.1"/>
    </source>
</evidence>
<evidence type="ECO:0000256" key="1">
    <source>
        <dbReference type="ARBA" id="ARBA00008520"/>
    </source>
</evidence>
<dbReference type="Pfam" id="PF01547">
    <property type="entry name" value="SBP_bac_1"/>
    <property type="match status" value="1"/>
</dbReference>
<dbReference type="Proteomes" id="UP000565572">
    <property type="component" value="Unassembled WGS sequence"/>
</dbReference>
<reference evidence="5 6" key="1">
    <citation type="submission" date="2020-08" db="EMBL/GenBank/DDBJ databases">
        <title>Sequencing the genomes of 1000 actinobacteria strains.</title>
        <authorList>
            <person name="Klenk H.-P."/>
        </authorList>
    </citation>
    <scope>NUCLEOTIDE SEQUENCE [LARGE SCALE GENOMIC DNA]</scope>
    <source>
        <strain evidence="5 6">DSM 11053</strain>
    </source>
</reference>
<keyword evidence="5" id="KW-0762">Sugar transport</keyword>
<gene>
    <name evidence="5" type="ORF">FHX39_003791</name>
</gene>
<evidence type="ECO:0000256" key="2">
    <source>
        <dbReference type="ARBA" id="ARBA00022448"/>
    </source>
</evidence>
<evidence type="ECO:0000313" key="6">
    <source>
        <dbReference type="Proteomes" id="UP000565572"/>
    </source>
</evidence>
<dbReference type="AlphaFoldDB" id="A0A7W5JYT0"/>
<evidence type="ECO:0000256" key="4">
    <source>
        <dbReference type="SAM" id="SignalP"/>
    </source>
</evidence>
<evidence type="ECO:0000256" key="3">
    <source>
        <dbReference type="ARBA" id="ARBA00022729"/>
    </source>
</evidence>
<sequence>MQRRITRILAATAVLGLSLTAACGGGGSGSSGAQDAAKSARGPITVWYSNNEQEVAWGKSMVSAWNAAHPDQVVTGQEIPAGKSSEEVIGAAITAGTAPCLVFNTAPSAVGQFQRQGGLVDLSTFPDGAAYVTERSGDLAKQYQSAEGGYYQMPWKSNPVMIFYNKDLFKKAGLDADNPQLATYDQFLEAARKIKSSGAAKYAINPAPTSEFYQTQFDFMPLYSAESGGKSIVTDGKATFNDPAGLAVANFWKTIYGEGLAGKETIQGDAFASKTAAMAIVGPWAIAVYKGKVNWGAVPVPTSTGMPIGDIHTFSDAKNVGLFTACQNQGTAWDVLKFATSAEQDSALLTQTGQMPLRKDLSTTYADYFTKNPSYKEFGDLAARTVEVPSGPKTVEILQTLRDAYTRSVISGQGDVTTSLNEAAAKVDSLAGSR</sequence>
<dbReference type="GO" id="GO:0042956">
    <property type="term" value="P:maltodextrin transmembrane transport"/>
    <property type="evidence" value="ECO:0007669"/>
    <property type="project" value="TreeGrafter"/>
</dbReference>
<comment type="caution">
    <text evidence="5">The sequence shown here is derived from an EMBL/GenBank/DDBJ whole genome shotgun (WGS) entry which is preliminary data.</text>
</comment>
<protein>
    <submittedName>
        <fullName evidence="5">Multiple sugar transport system substrate-binding protein</fullName>
    </submittedName>
</protein>
<dbReference type="EMBL" id="JACHZG010000003">
    <property type="protein sequence ID" value="MBB3328799.1"/>
    <property type="molecule type" value="Genomic_DNA"/>
</dbReference>